<evidence type="ECO:0000256" key="1">
    <source>
        <dbReference type="SAM" id="Phobius"/>
    </source>
</evidence>
<sequence>MSGYRRLLPSVTSRFDAMTRTRHILSRLCRNTCATVLVETAFALPVLISLAIGAIEAGTYLLLMLKVQHTAVAIADLTTRGGRLDETTLQDIFLAAPQTMTPFEMDGNATVIINAIGRTQQSEYRILWQRRGAGTLDRDSRFGSAGALVDRDTLPALRRGETVVVTEVYYAYEPVFMRFLPQQTIQRLAFFRPREGTLSSIY</sequence>
<dbReference type="EMBL" id="REFR01000009">
    <property type="protein sequence ID" value="RMB12492.1"/>
    <property type="molecule type" value="Genomic_DNA"/>
</dbReference>
<dbReference type="AlphaFoldDB" id="A0A3M0CSH6"/>
<dbReference type="InParanoid" id="A0A3M0CSH6"/>
<name>A0A3M0CSH6_9PROT</name>
<reference evidence="2 3" key="1">
    <citation type="submission" date="2018-10" db="EMBL/GenBank/DDBJ databases">
        <title>Genomic Encyclopedia of Archaeal and Bacterial Type Strains, Phase II (KMG-II): from individual species to whole genera.</title>
        <authorList>
            <person name="Goeker M."/>
        </authorList>
    </citation>
    <scope>NUCLEOTIDE SEQUENCE [LARGE SCALE GENOMIC DNA]</scope>
    <source>
        <strain evidence="2 3">DSM 25217</strain>
    </source>
</reference>
<evidence type="ECO:0008006" key="4">
    <source>
        <dbReference type="Google" id="ProtNLM"/>
    </source>
</evidence>
<keyword evidence="1" id="KW-0812">Transmembrane</keyword>
<keyword evidence="1" id="KW-1133">Transmembrane helix</keyword>
<dbReference type="OrthoDB" id="7355117at2"/>
<keyword evidence="1" id="KW-0472">Membrane</keyword>
<keyword evidence="3" id="KW-1185">Reference proteome</keyword>
<proteinExistence type="predicted"/>
<dbReference type="RefSeq" id="WP_147453477.1">
    <property type="nucleotide sequence ID" value="NZ_REFR01000009.1"/>
</dbReference>
<evidence type="ECO:0000313" key="2">
    <source>
        <dbReference type="EMBL" id="RMB12492.1"/>
    </source>
</evidence>
<gene>
    <name evidence="2" type="ORF">BXY39_0990</name>
</gene>
<accession>A0A3M0CSH6</accession>
<comment type="caution">
    <text evidence="2">The sequence shown here is derived from an EMBL/GenBank/DDBJ whole genome shotgun (WGS) entry which is preliminary data.</text>
</comment>
<protein>
    <recommendedName>
        <fullName evidence="4">Flp pilus assembly protein TadG</fullName>
    </recommendedName>
</protein>
<evidence type="ECO:0000313" key="3">
    <source>
        <dbReference type="Proteomes" id="UP000271227"/>
    </source>
</evidence>
<organism evidence="2 3">
    <name type="scientific">Eilatimonas milleporae</name>
    <dbReference type="NCBI Taxonomy" id="911205"/>
    <lineage>
        <taxon>Bacteria</taxon>
        <taxon>Pseudomonadati</taxon>
        <taxon>Pseudomonadota</taxon>
        <taxon>Alphaproteobacteria</taxon>
        <taxon>Kordiimonadales</taxon>
        <taxon>Kordiimonadaceae</taxon>
        <taxon>Eilatimonas</taxon>
    </lineage>
</organism>
<feature type="transmembrane region" description="Helical" evidence="1">
    <location>
        <begin position="42"/>
        <end position="63"/>
    </location>
</feature>
<dbReference type="Proteomes" id="UP000271227">
    <property type="component" value="Unassembled WGS sequence"/>
</dbReference>